<proteinExistence type="predicted"/>
<evidence type="ECO:0000256" key="1">
    <source>
        <dbReference type="SAM" id="SignalP"/>
    </source>
</evidence>
<name>A0A2K9LMI7_9GAMM</name>
<feature type="signal peptide" evidence="1">
    <location>
        <begin position="1"/>
        <end position="27"/>
    </location>
</feature>
<dbReference type="EMBL" id="CP022684">
    <property type="protein sequence ID" value="AUM13579.1"/>
    <property type="molecule type" value="Genomic_DNA"/>
</dbReference>
<accession>A0A2K9LMI7</accession>
<evidence type="ECO:0008006" key="4">
    <source>
        <dbReference type="Google" id="ProtNLM"/>
    </source>
</evidence>
<dbReference type="OrthoDB" id="5405204at2"/>
<reference evidence="3" key="1">
    <citation type="submission" date="2017-08" db="EMBL/GenBank/DDBJ databases">
        <title>Direct submision.</title>
        <authorList>
            <person name="Kim S.-J."/>
            <person name="Rhee S.-K."/>
        </authorList>
    </citation>
    <scope>NUCLEOTIDE SEQUENCE [LARGE SCALE GENOMIC DNA]</scope>
    <source>
        <strain evidence="3">GI5</strain>
    </source>
</reference>
<dbReference type="PROSITE" id="PS51257">
    <property type="entry name" value="PROKAR_LIPOPROTEIN"/>
    <property type="match status" value="1"/>
</dbReference>
<keyword evidence="3" id="KW-1185">Reference proteome</keyword>
<sequence>MISSLHRPCIALAISLLWLVGCTTNPADSSSAQTCQTQLAALQDAVARHSVQDAQYAPVDGFATYRTSRFWSSFNGTKLNQEQERAWRQQLHNLGMTSLAIEWRALPPTAKEPLTPFNDFRRQCDAELFQASLHQPLPPTAVTVADSYSSWQRFFGLYALIKYGAAGSIEEYQQDMRQRIEAVTTPTEPLLRLTPPANPGSITRPIPAADWLHAAYQSHPLSVPILPAAQRQQLIQAHAPVFAIAQQSLADRPGAAQWNPTGQQRRINTDLPTVYSDSSYIRYGDRILLQLNYTLWFPERPKPTPNDWYGGELDGLVWRVTLQENGTVLFYDSIHPCGCYHSVHIPMDSPLQQQLTHIANQDTLEPIMAFSTHLKADEHPASLMVEAATHYLVHVDKPSADSGQRYQLQDYDQLRSLPAGDNVKNWFDSDGLIASSSRRERYFLWPLGVPNAGAMRQRGHHAIAFVGKRHFDEASVEQLLELGAGIIPGTEKQPSAAD</sequence>
<organism evidence="2 3">
    <name type="scientific">Ketobacter alkanivorans</name>
    <dbReference type="NCBI Taxonomy" id="1917421"/>
    <lineage>
        <taxon>Bacteria</taxon>
        <taxon>Pseudomonadati</taxon>
        <taxon>Pseudomonadota</taxon>
        <taxon>Gammaproteobacteria</taxon>
        <taxon>Pseudomonadales</taxon>
        <taxon>Ketobacteraceae</taxon>
        <taxon>Ketobacter</taxon>
    </lineage>
</organism>
<dbReference type="AlphaFoldDB" id="A0A2K9LMI7"/>
<feature type="chain" id="PRO_5014662423" description="Metallo-beta-lactamase domain-containing protein" evidence="1">
    <location>
        <begin position="28"/>
        <end position="498"/>
    </location>
</feature>
<gene>
    <name evidence="2" type="ORF">Kalk_14630</name>
</gene>
<dbReference type="Proteomes" id="UP000235116">
    <property type="component" value="Chromosome"/>
</dbReference>
<dbReference type="RefSeq" id="WP_101894954.1">
    <property type="nucleotide sequence ID" value="NZ_CP022684.1"/>
</dbReference>
<evidence type="ECO:0000313" key="3">
    <source>
        <dbReference type="Proteomes" id="UP000235116"/>
    </source>
</evidence>
<dbReference type="KEGG" id="kak:Kalk_14630"/>
<evidence type="ECO:0000313" key="2">
    <source>
        <dbReference type="EMBL" id="AUM13579.1"/>
    </source>
</evidence>
<protein>
    <recommendedName>
        <fullName evidence="4">Metallo-beta-lactamase domain-containing protein</fullName>
    </recommendedName>
</protein>
<keyword evidence="1" id="KW-0732">Signal</keyword>